<proteinExistence type="predicted"/>
<evidence type="ECO:0000259" key="1">
    <source>
        <dbReference type="PROSITE" id="PS50011"/>
    </source>
</evidence>
<name>A0AAN7BIJ5_9PEZI</name>
<dbReference type="GO" id="GO:0004672">
    <property type="term" value="F:protein kinase activity"/>
    <property type="evidence" value="ECO:0007669"/>
    <property type="project" value="InterPro"/>
</dbReference>
<organism evidence="2 3">
    <name type="scientific">Podospora fimiseda</name>
    <dbReference type="NCBI Taxonomy" id="252190"/>
    <lineage>
        <taxon>Eukaryota</taxon>
        <taxon>Fungi</taxon>
        <taxon>Dikarya</taxon>
        <taxon>Ascomycota</taxon>
        <taxon>Pezizomycotina</taxon>
        <taxon>Sordariomycetes</taxon>
        <taxon>Sordariomycetidae</taxon>
        <taxon>Sordariales</taxon>
        <taxon>Podosporaceae</taxon>
        <taxon>Podospora</taxon>
    </lineage>
</organism>
<accession>A0AAN7BIJ5</accession>
<dbReference type="InterPro" id="IPR000719">
    <property type="entry name" value="Prot_kinase_dom"/>
</dbReference>
<feature type="domain" description="Protein kinase" evidence="1">
    <location>
        <begin position="23"/>
        <end position="223"/>
    </location>
</feature>
<sequence>MNPLTHRQALKPIPDNQVFPLVSDVTKKLGHNLTVVTPQLLEWSKRRNMKFWVKTIETMWYQISGKSTKPNKDAEPSTKVKTPLANELIAMEYFARHPHPNIIKYHGARVKKDDKGQERVTGIVLERQYTNLTRLVRQYDNSSREAIGDFQVFTDQIESALKHMWELGWAHNNLEPKSISVFQEKKKRVPKLTDFRRRRRRQSGLFSCCGRDDFSAYLVRFWT</sequence>
<dbReference type="SUPFAM" id="SSF56112">
    <property type="entry name" value="Protein kinase-like (PK-like)"/>
    <property type="match status" value="1"/>
</dbReference>
<dbReference type="InterPro" id="IPR011009">
    <property type="entry name" value="Kinase-like_dom_sf"/>
</dbReference>
<comment type="caution">
    <text evidence="2">The sequence shown here is derived from an EMBL/GenBank/DDBJ whole genome shotgun (WGS) entry which is preliminary data.</text>
</comment>
<protein>
    <recommendedName>
        <fullName evidence="1">Protein kinase domain-containing protein</fullName>
    </recommendedName>
</protein>
<keyword evidence="3" id="KW-1185">Reference proteome</keyword>
<evidence type="ECO:0000313" key="2">
    <source>
        <dbReference type="EMBL" id="KAK4224055.1"/>
    </source>
</evidence>
<dbReference type="Proteomes" id="UP001301958">
    <property type="component" value="Unassembled WGS sequence"/>
</dbReference>
<dbReference type="AlphaFoldDB" id="A0AAN7BIJ5"/>
<feature type="non-terminal residue" evidence="2">
    <location>
        <position position="223"/>
    </location>
</feature>
<gene>
    <name evidence="2" type="ORF">QBC38DRAFT_27437</name>
</gene>
<reference evidence="2" key="2">
    <citation type="submission" date="2023-05" db="EMBL/GenBank/DDBJ databases">
        <authorList>
            <consortium name="Lawrence Berkeley National Laboratory"/>
            <person name="Steindorff A."/>
            <person name="Hensen N."/>
            <person name="Bonometti L."/>
            <person name="Westerberg I."/>
            <person name="Brannstrom I.O."/>
            <person name="Guillou S."/>
            <person name="Cros-Aarteil S."/>
            <person name="Calhoun S."/>
            <person name="Haridas S."/>
            <person name="Kuo A."/>
            <person name="Mondo S."/>
            <person name="Pangilinan J."/>
            <person name="Riley R."/>
            <person name="Labutti K."/>
            <person name="Andreopoulos B."/>
            <person name="Lipzen A."/>
            <person name="Chen C."/>
            <person name="Yanf M."/>
            <person name="Daum C."/>
            <person name="Ng V."/>
            <person name="Clum A."/>
            <person name="Ohm R."/>
            <person name="Martin F."/>
            <person name="Silar P."/>
            <person name="Natvig D."/>
            <person name="Lalanne C."/>
            <person name="Gautier V."/>
            <person name="Ament-Velasquez S.L."/>
            <person name="Kruys A."/>
            <person name="Hutchinson M.I."/>
            <person name="Powell A.J."/>
            <person name="Barry K."/>
            <person name="Miller A.N."/>
            <person name="Grigoriev I.V."/>
            <person name="Debuchy R."/>
            <person name="Gladieux P."/>
            <person name="Thoren M.H."/>
            <person name="Johannesson H."/>
        </authorList>
    </citation>
    <scope>NUCLEOTIDE SEQUENCE</scope>
    <source>
        <strain evidence="2">CBS 990.96</strain>
    </source>
</reference>
<reference evidence="2" key="1">
    <citation type="journal article" date="2023" name="Mol. Phylogenet. Evol.">
        <title>Genome-scale phylogeny and comparative genomics of the fungal order Sordariales.</title>
        <authorList>
            <person name="Hensen N."/>
            <person name="Bonometti L."/>
            <person name="Westerberg I."/>
            <person name="Brannstrom I.O."/>
            <person name="Guillou S."/>
            <person name="Cros-Aarteil S."/>
            <person name="Calhoun S."/>
            <person name="Haridas S."/>
            <person name="Kuo A."/>
            <person name="Mondo S."/>
            <person name="Pangilinan J."/>
            <person name="Riley R."/>
            <person name="LaButti K."/>
            <person name="Andreopoulos B."/>
            <person name="Lipzen A."/>
            <person name="Chen C."/>
            <person name="Yan M."/>
            <person name="Daum C."/>
            <person name="Ng V."/>
            <person name="Clum A."/>
            <person name="Steindorff A."/>
            <person name="Ohm R.A."/>
            <person name="Martin F."/>
            <person name="Silar P."/>
            <person name="Natvig D.O."/>
            <person name="Lalanne C."/>
            <person name="Gautier V."/>
            <person name="Ament-Velasquez S.L."/>
            <person name="Kruys A."/>
            <person name="Hutchinson M.I."/>
            <person name="Powell A.J."/>
            <person name="Barry K."/>
            <person name="Miller A.N."/>
            <person name="Grigoriev I.V."/>
            <person name="Debuchy R."/>
            <person name="Gladieux P."/>
            <person name="Hiltunen Thoren M."/>
            <person name="Johannesson H."/>
        </authorList>
    </citation>
    <scope>NUCLEOTIDE SEQUENCE</scope>
    <source>
        <strain evidence="2">CBS 990.96</strain>
    </source>
</reference>
<dbReference type="PROSITE" id="PS50011">
    <property type="entry name" value="PROTEIN_KINASE_DOM"/>
    <property type="match status" value="1"/>
</dbReference>
<dbReference type="EMBL" id="MU865405">
    <property type="protein sequence ID" value="KAK4224055.1"/>
    <property type="molecule type" value="Genomic_DNA"/>
</dbReference>
<dbReference type="GO" id="GO:0005524">
    <property type="term" value="F:ATP binding"/>
    <property type="evidence" value="ECO:0007669"/>
    <property type="project" value="InterPro"/>
</dbReference>
<evidence type="ECO:0000313" key="3">
    <source>
        <dbReference type="Proteomes" id="UP001301958"/>
    </source>
</evidence>
<dbReference type="Gene3D" id="1.10.510.10">
    <property type="entry name" value="Transferase(Phosphotransferase) domain 1"/>
    <property type="match status" value="1"/>
</dbReference>